<dbReference type="GO" id="GO:0044550">
    <property type="term" value="P:secondary metabolite biosynthetic process"/>
    <property type="evidence" value="ECO:0007669"/>
    <property type="project" value="TreeGrafter"/>
</dbReference>
<dbReference type="SUPFAM" id="SSF53901">
    <property type="entry name" value="Thiolase-like"/>
    <property type="match status" value="1"/>
</dbReference>
<keyword evidence="2" id="KW-0012">Acyltransferase</keyword>
<sequence length="325" mass="36244">MNRDISLISCAGSLPENQLSISCEKIPSNVFSAGNLPPSGHRQLWRLNKKENITRLIENSLVTALQQINMNVKELDSIIVNLVWPGNILYEEIILLARALNISCPVIPVSLGTAGGMTALELGWNQFASKNCNNVAVIAACNYAHWFSPDDPVRSLLSDGAACAILSREPGMHLVHSHTIQTYNYAPLQFDVHGEYIKYTKESGEFIFKHLPETIYDCCYQLCREAGKEISDIRYFHIYDPTHWVREVSENALKVDGGKIFTIFDKYGSLGPAQNLFALMELGSKEYISENDLVVLFGFGPSATATSILLRWSNIPFSIQNVQVD</sequence>
<organism evidence="4 5">
    <name type="scientific">Pectobacterium brasiliense</name>
    <dbReference type="NCBI Taxonomy" id="180957"/>
    <lineage>
        <taxon>Bacteria</taxon>
        <taxon>Pseudomonadati</taxon>
        <taxon>Pseudomonadota</taxon>
        <taxon>Gammaproteobacteria</taxon>
        <taxon>Enterobacterales</taxon>
        <taxon>Pectobacteriaceae</taxon>
        <taxon>Pectobacterium</taxon>
    </lineage>
</organism>
<name>A0A0M2EY41_9GAMM</name>
<dbReference type="Gene3D" id="3.40.47.10">
    <property type="match status" value="2"/>
</dbReference>
<evidence type="ECO:0000313" key="5">
    <source>
        <dbReference type="Proteomes" id="UP000029435"/>
    </source>
</evidence>
<dbReference type="InterPro" id="IPR013747">
    <property type="entry name" value="ACP_syn_III_C"/>
</dbReference>
<dbReference type="Pfam" id="PF08541">
    <property type="entry name" value="ACP_syn_III_C"/>
    <property type="match status" value="1"/>
</dbReference>
<evidence type="ECO:0000259" key="3">
    <source>
        <dbReference type="Pfam" id="PF08541"/>
    </source>
</evidence>
<feature type="domain" description="Beta-ketoacyl-[acyl-carrier-protein] synthase III C-terminal" evidence="3">
    <location>
        <begin position="223"/>
        <end position="312"/>
    </location>
</feature>
<dbReference type="InterPro" id="IPR016039">
    <property type="entry name" value="Thiolase-like"/>
</dbReference>
<dbReference type="PANTHER" id="PTHR34069:SF2">
    <property type="entry name" value="BETA-KETOACYL-[ACYL-CARRIER-PROTEIN] SYNTHASE III"/>
    <property type="match status" value="1"/>
</dbReference>
<keyword evidence="1" id="KW-0808">Transferase</keyword>
<reference evidence="4 5" key="1">
    <citation type="submission" date="2014-08" db="EMBL/GenBank/DDBJ databases">
        <title>Genome sequences of NCPPB Pectobacterium isolates.</title>
        <authorList>
            <person name="Glover R.H."/>
            <person name="Sapp M."/>
            <person name="Elphinstone J."/>
        </authorList>
    </citation>
    <scope>NUCLEOTIDE SEQUENCE [LARGE SCALE GENOMIC DNA]</scope>
    <source>
        <strain evidence="4 5">LMG 21372</strain>
    </source>
</reference>
<dbReference type="PANTHER" id="PTHR34069">
    <property type="entry name" value="3-OXOACYL-[ACYL-CARRIER-PROTEIN] SYNTHASE 3"/>
    <property type="match status" value="1"/>
</dbReference>
<evidence type="ECO:0000256" key="2">
    <source>
        <dbReference type="ARBA" id="ARBA00023315"/>
    </source>
</evidence>
<evidence type="ECO:0000256" key="1">
    <source>
        <dbReference type="ARBA" id="ARBA00022679"/>
    </source>
</evidence>
<gene>
    <name evidence="4" type="ORF">KU74_19410</name>
</gene>
<dbReference type="RefSeq" id="WP_039317370.1">
    <property type="nucleotide sequence ID" value="NZ_CP136134.1"/>
</dbReference>
<dbReference type="AlphaFoldDB" id="A0A0M2EY41"/>
<dbReference type="GO" id="GO:0016746">
    <property type="term" value="F:acyltransferase activity"/>
    <property type="evidence" value="ECO:0007669"/>
    <property type="project" value="UniProtKB-KW"/>
</dbReference>
<dbReference type="Proteomes" id="UP000029435">
    <property type="component" value="Unassembled WGS sequence"/>
</dbReference>
<protein>
    <recommendedName>
        <fullName evidence="3">Beta-ketoacyl-[acyl-carrier-protein] synthase III C-terminal domain-containing protein</fullName>
    </recommendedName>
</protein>
<accession>A0A0M2EY41</accession>
<dbReference type="EMBL" id="JQOD01000007">
    <property type="protein sequence ID" value="KGA32102.1"/>
    <property type="molecule type" value="Genomic_DNA"/>
</dbReference>
<evidence type="ECO:0000313" key="4">
    <source>
        <dbReference type="EMBL" id="KGA32102.1"/>
    </source>
</evidence>
<proteinExistence type="predicted"/>
<comment type="caution">
    <text evidence="4">The sequence shown here is derived from an EMBL/GenBank/DDBJ whole genome shotgun (WGS) entry which is preliminary data.</text>
</comment>